<accession>A0ABN9HJS7</accession>
<dbReference type="EMBL" id="CATNWA010021268">
    <property type="protein sequence ID" value="CAI9622047.1"/>
    <property type="molecule type" value="Genomic_DNA"/>
</dbReference>
<evidence type="ECO:0000313" key="3">
    <source>
        <dbReference type="Proteomes" id="UP001162483"/>
    </source>
</evidence>
<comment type="caution">
    <text evidence="2">The sequence shown here is derived from an EMBL/GenBank/DDBJ whole genome shotgun (WGS) entry which is preliminary data.</text>
</comment>
<dbReference type="Proteomes" id="UP001162483">
    <property type="component" value="Unassembled WGS sequence"/>
</dbReference>
<reference evidence="2" key="1">
    <citation type="submission" date="2023-05" db="EMBL/GenBank/DDBJ databases">
        <authorList>
            <person name="Stuckert A."/>
        </authorList>
    </citation>
    <scope>NUCLEOTIDE SEQUENCE</scope>
</reference>
<gene>
    <name evidence="2" type="ORF">SPARVUS_LOCUS16223671</name>
</gene>
<evidence type="ECO:0000313" key="2">
    <source>
        <dbReference type="EMBL" id="CAI9622047.1"/>
    </source>
</evidence>
<keyword evidence="3" id="KW-1185">Reference proteome</keyword>
<feature type="chain" id="PRO_5045791728" evidence="1">
    <location>
        <begin position="20"/>
        <end position="140"/>
    </location>
</feature>
<proteinExistence type="predicted"/>
<organism evidence="2 3">
    <name type="scientific">Staurois parvus</name>
    <dbReference type="NCBI Taxonomy" id="386267"/>
    <lineage>
        <taxon>Eukaryota</taxon>
        <taxon>Metazoa</taxon>
        <taxon>Chordata</taxon>
        <taxon>Craniata</taxon>
        <taxon>Vertebrata</taxon>
        <taxon>Euteleostomi</taxon>
        <taxon>Amphibia</taxon>
        <taxon>Batrachia</taxon>
        <taxon>Anura</taxon>
        <taxon>Neobatrachia</taxon>
        <taxon>Ranoidea</taxon>
        <taxon>Ranidae</taxon>
        <taxon>Staurois</taxon>
    </lineage>
</organism>
<feature type="non-terminal residue" evidence="2">
    <location>
        <position position="1"/>
    </location>
</feature>
<name>A0ABN9HJS7_9NEOB</name>
<keyword evidence="1" id="KW-0732">Signal</keyword>
<protein>
    <submittedName>
        <fullName evidence="2">Uncharacterized protein</fullName>
    </submittedName>
</protein>
<sequence>PRHWASGGLHVTIFTLVNPKLISIACCPLTGLLHLDPISGTLAGKKLFECKVARKINQGLINADVLLGSIDICKFLVKVICEGLVFVEPVKFMVTPRMTKCIIIEMHKTHYTLYAWPWQQRTRAYDELGLWTNTTAIHFF</sequence>
<feature type="signal peptide" evidence="1">
    <location>
        <begin position="1"/>
        <end position="19"/>
    </location>
</feature>
<evidence type="ECO:0000256" key="1">
    <source>
        <dbReference type="SAM" id="SignalP"/>
    </source>
</evidence>